<dbReference type="Pfam" id="PF12833">
    <property type="entry name" value="HTH_18"/>
    <property type="match status" value="1"/>
</dbReference>
<evidence type="ECO:0000256" key="4">
    <source>
        <dbReference type="ARBA" id="ARBA00023012"/>
    </source>
</evidence>
<keyword evidence="9" id="KW-0175">Coiled coil</keyword>
<feature type="coiled-coil region" evidence="9">
    <location>
        <begin position="108"/>
        <end position="135"/>
    </location>
</feature>
<evidence type="ECO:0000256" key="9">
    <source>
        <dbReference type="SAM" id="Coils"/>
    </source>
</evidence>
<evidence type="ECO:0000256" key="5">
    <source>
        <dbReference type="ARBA" id="ARBA00023015"/>
    </source>
</evidence>
<dbReference type="EMBL" id="CP095073">
    <property type="protein sequence ID" value="UOQ44419.1"/>
    <property type="molecule type" value="Genomic_DNA"/>
</dbReference>
<evidence type="ECO:0000256" key="2">
    <source>
        <dbReference type="ARBA" id="ARBA00022490"/>
    </source>
</evidence>
<dbReference type="PROSITE" id="PS01124">
    <property type="entry name" value="HTH_ARAC_FAMILY_2"/>
    <property type="match status" value="1"/>
</dbReference>
<dbReference type="InterPro" id="IPR001789">
    <property type="entry name" value="Sig_transdc_resp-reg_receiver"/>
</dbReference>
<protein>
    <submittedName>
        <fullName evidence="12">Response regulator</fullName>
    </submittedName>
</protein>
<dbReference type="PANTHER" id="PTHR42713">
    <property type="entry name" value="HISTIDINE KINASE-RELATED"/>
    <property type="match status" value="1"/>
</dbReference>
<keyword evidence="13" id="KW-1185">Reference proteome</keyword>
<evidence type="ECO:0000256" key="1">
    <source>
        <dbReference type="ARBA" id="ARBA00004496"/>
    </source>
</evidence>
<keyword evidence="4" id="KW-0902">Two-component regulatory system</keyword>
<dbReference type="Proteomes" id="UP000831787">
    <property type="component" value="Chromosome"/>
</dbReference>
<dbReference type="InterPro" id="IPR011006">
    <property type="entry name" value="CheY-like_superfamily"/>
</dbReference>
<sequence length="505" mass="58720">MKWLIVEDEAIEREGLKKMLLEAFPELELAGEAVNGREAVTMAQEQKPDLITMDIKMPGMDGVEAVKQIKSFDPAVKIVMMTAYDEFEYARDVMRSGVKEYVLKPAKKKELVSTIERVLEEIAEEKQERKTARLGNLSFIQSEWIQAYFTERMLENYPEEIASFFPETSGDGCAWIVSLEEASKEKHTWIKEKIEEQAYGVVGPFLGGVFPVWIFAFKNRGMTASISLLNQWVRSILHSFQSEFREKASIGIGSFVDDPNQLINSYHEAMIALSFVKDRKGYVHYQEAQSKINLEDFNKFLNEKAIYESIRNGNRELAIQQFEQLWSVLEEMQENLILRCKGIVQVIYGMARELGWTSDYWHEEFPEGKSKREWRVWTIDQIAQAAEIVKSYKHVTSKDAISQAEEWIQHNYHRPLTLEELAEHVSLNPYYFSKLFKERFQKSFIDYLTELRISKAQELLTTTDKPLKEISAVVGYKDPNYFSRVFKKKIGSTPTQFREMILTSK</sequence>
<evidence type="ECO:0000259" key="10">
    <source>
        <dbReference type="PROSITE" id="PS01124"/>
    </source>
</evidence>
<evidence type="ECO:0000256" key="6">
    <source>
        <dbReference type="ARBA" id="ARBA00023125"/>
    </source>
</evidence>
<reference evidence="12 13" key="1">
    <citation type="submission" date="2022-04" db="EMBL/GenBank/DDBJ databases">
        <title>Halobacillus sp. isolated from saltern.</title>
        <authorList>
            <person name="Won M."/>
            <person name="Lee C.-M."/>
            <person name="Woen H.-Y."/>
            <person name="Kwon S.-W."/>
        </authorList>
    </citation>
    <scope>NUCLEOTIDE SEQUENCE [LARGE SCALE GENOMIC DNA]</scope>
    <source>
        <strain evidence="12 13">SSBR10-3</strain>
    </source>
</reference>
<dbReference type="Pfam" id="PF00072">
    <property type="entry name" value="Response_reg"/>
    <property type="match status" value="1"/>
</dbReference>
<accession>A0ABY4EJS3</accession>
<dbReference type="InterPro" id="IPR018060">
    <property type="entry name" value="HTH_AraC"/>
</dbReference>
<evidence type="ECO:0000259" key="11">
    <source>
        <dbReference type="PROSITE" id="PS50110"/>
    </source>
</evidence>
<dbReference type="RefSeq" id="WP_244710363.1">
    <property type="nucleotide sequence ID" value="NZ_CP095073.1"/>
</dbReference>
<evidence type="ECO:0000313" key="12">
    <source>
        <dbReference type="EMBL" id="UOQ44419.1"/>
    </source>
</evidence>
<evidence type="ECO:0000256" key="8">
    <source>
        <dbReference type="PROSITE-ProRule" id="PRU00169"/>
    </source>
</evidence>
<keyword evidence="2" id="KW-0963">Cytoplasm</keyword>
<dbReference type="CDD" id="cd17536">
    <property type="entry name" value="REC_YesN-like"/>
    <property type="match status" value="1"/>
</dbReference>
<feature type="domain" description="Response regulatory" evidence="11">
    <location>
        <begin position="2"/>
        <end position="119"/>
    </location>
</feature>
<feature type="modified residue" description="4-aspartylphosphate" evidence="8">
    <location>
        <position position="54"/>
    </location>
</feature>
<keyword evidence="3 8" id="KW-0597">Phosphoprotein</keyword>
<dbReference type="SUPFAM" id="SSF52172">
    <property type="entry name" value="CheY-like"/>
    <property type="match status" value="1"/>
</dbReference>
<dbReference type="PANTHER" id="PTHR42713:SF3">
    <property type="entry name" value="TRANSCRIPTIONAL REGULATORY PROTEIN HPTR"/>
    <property type="match status" value="1"/>
</dbReference>
<dbReference type="Gene3D" id="3.40.50.2300">
    <property type="match status" value="1"/>
</dbReference>
<evidence type="ECO:0000256" key="7">
    <source>
        <dbReference type="ARBA" id="ARBA00023163"/>
    </source>
</evidence>
<dbReference type="PROSITE" id="PS00041">
    <property type="entry name" value="HTH_ARAC_FAMILY_1"/>
    <property type="match status" value="1"/>
</dbReference>
<name>A0ABY4EJS3_9BACI</name>
<keyword evidence="5" id="KW-0805">Transcription regulation</keyword>
<dbReference type="Gene3D" id="1.10.10.60">
    <property type="entry name" value="Homeodomain-like"/>
    <property type="match status" value="2"/>
</dbReference>
<evidence type="ECO:0000313" key="13">
    <source>
        <dbReference type="Proteomes" id="UP000831787"/>
    </source>
</evidence>
<dbReference type="InterPro" id="IPR051552">
    <property type="entry name" value="HptR"/>
</dbReference>
<comment type="subcellular location">
    <subcellularLocation>
        <location evidence="1">Cytoplasm</location>
    </subcellularLocation>
</comment>
<evidence type="ECO:0000256" key="3">
    <source>
        <dbReference type="ARBA" id="ARBA00022553"/>
    </source>
</evidence>
<dbReference type="InterPro" id="IPR009057">
    <property type="entry name" value="Homeodomain-like_sf"/>
</dbReference>
<gene>
    <name evidence="12" type="ORF">MUN89_00005</name>
</gene>
<keyword evidence="6" id="KW-0238">DNA-binding</keyword>
<organism evidence="12 13">
    <name type="scientific">Halobacillus salinarum</name>
    <dbReference type="NCBI Taxonomy" id="2932257"/>
    <lineage>
        <taxon>Bacteria</taxon>
        <taxon>Bacillati</taxon>
        <taxon>Bacillota</taxon>
        <taxon>Bacilli</taxon>
        <taxon>Bacillales</taxon>
        <taxon>Bacillaceae</taxon>
        <taxon>Halobacillus</taxon>
    </lineage>
</organism>
<dbReference type="SUPFAM" id="SSF46689">
    <property type="entry name" value="Homeodomain-like"/>
    <property type="match status" value="2"/>
</dbReference>
<dbReference type="SMART" id="SM00448">
    <property type="entry name" value="REC"/>
    <property type="match status" value="1"/>
</dbReference>
<dbReference type="InterPro" id="IPR020449">
    <property type="entry name" value="Tscrpt_reg_AraC-type_HTH"/>
</dbReference>
<dbReference type="InterPro" id="IPR018062">
    <property type="entry name" value="HTH_AraC-typ_CS"/>
</dbReference>
<dbReference type="PRINTS" id="PR00032">
    <property type="entry name" value="HTHARAC"/>
</dbReference>
<dbReference type="SMART" id="SM00342">
    <property type="entry name" value="HTH_ARAC"/>
    <property type="match status" value="1"/>
</dbReference>
<proteinExistence type="predicted"/>
<dbReference type="PROSITE" id="PS50110">
    <property type="entry name" value="RESPONSE_REGULATORY"/>
    <property type="match status" value="1"/>
</dbReference>
<keyword evidence="7" id="KW-0804">Transcription</keyword>
<feature type="domain" description="HTH araC/xylS-type" evidence="10">
    <location>
        <begin position="402"/>
        <end position="500"/>
    </location>
</feature>